<evidence type="ECO:0000259" key="3">
    <source>
        <dbReference type="PROSITE" id="PS50983"/>
    </source>
</evidence>
<evidence type="ECO:0000256" key="2">
    <source>
        <dbReference type="ARBA" id="ARBA00022729"/>
    </source>
</evidence>
<protein>
    <recommendedName>
        <fullName evidence="3">Fe/B12 periplasmic-binding domain-containing protein</fullName>
    </recommendedName>
</protein>
<sequence>MNIEQVFSLHPDFVFGNPEENSQKDIEELQELGIPVVLQFPKTIEQALSDLWEIARLLKSQPAAARVDMLERSWEWFRASRVSEPKRRVFCPIWQSIDELAQPWWMVFNGDTYPGDVIRQFGGENIFETRQRLYPLEADLGLKKAEDPGLRDVRYPRVTLDEIVEGQPEIILLPSEPFAYSSGHISLFLKLFVDTPAGKSHRIRLVDGRLLTWHGTFLAHTLAELPEIFNIE</sequence>
<feature type="domain" description="Fe/B12 periplasmic-binding" evidence="3">
    <location>
        <begin position="1"/>
        <end position="232"/>
    </location>
</feature>
<dbReference type="SUPFAM" id="SSF53807">
    <property type="entry name" value="Helical backbone' metal receptor"/>
    <property type="match status" value="1"/>
</dbReference>
<dbReference type="NCBIfam" id="NF038402">
    <property type="entry name" value="TroA_like"/>
    <property type="match status" value="1"/>
</dbReference>
<organism evidence="4 5">
    <name type="scientific">Ornatilinea apprima</name>
    <dbReference type="NCBI Taxonomy" id="1134406"/>
    <lineage>
        <taxon>Bacteria</taxon>
        <taxon>Bacillati</taxon>
        <taxon>Chloroflexota</taxon>
        <taxon>Anaerolineae</taxon>
        <taxon>Anaerolineales</taxon>
        <taxon>Anaerolineaceae</taxon>
        <taxon>Ornatilinea</taxon>
    </lineage>
</organism>
<dbReference type="PROSITE" id="PS50983">
    <property type="entry name" value="FE_B12_PBP"/>
    <property type="match status" value="1"/>
</dbReference>
<comment type="similarity">
    <text evidence="1">Belongs to the bacterial solute-binding protein 8 family.</text>
</comment>
<keyword evidence="2" id="KW-0732">Signal</keyword>
<dbReference type="EMBL" id="LGCL01000002">
    <property type="protein sequence ID" value="KPL81097.1"/>
    <property type="molecule type" value="Genomic_DNA"/>
</dbReference>
<dbReference type="InterPro" id="IPR050902">
    <property type="entry name" value="ABC_Transporter_SBP"/>
</dbReference>
<keyword evidence="5" id="KW-1185">Reference proteome</keyword>
<dbReference type="STRING" id="1134406.ADN00_00800"/>
<dbReference type="InterPro" id="IPR002491">
    <property type="entry name" value="ABC_transptr_periplasmic_BD"/>
</dbReference>
<dbReference type="PANTHER" id="PTHR30535:SF35">
    <property type="entry name" value="PERIPLASMIC BINDING PROTEIN"/>
    <property type="match status" value="1"/>
</dbReference>
<dbReference type="Proteomes" id="UP000050417">
    <property type="component" value="Unassembled WGS sequence"/>
</dbReference>
<evidence type="ECO:0000313" key="5">
    <source>
        <dbReference type="Proteomes" id="UP000050417"/>
    </source>
</evidence>
<dbReference type="InterPro" id="IPR054828">
    <property type="entry name" value="Vit_B12_bind_prot"/>
</dbReference>
<comment type="caution">
    <text evidence="4">The sequence shown here is derived from an EMBL/GenBank/DDBJ whole genome shotgun (WGS) entry which is preliminary data.</text>
</comment>
<gene>
    <name evidence="4" type="ORF">ADN00_00800</name>
</gene>
<evidence type="ECO:0000313" key="4">
    <source>
        <dbReference type="EMBL" id="KPL81097.1"/>
    </source>
</evidence>
<dbReference type="Pfam" id="PF01497">
    <property type="entry name" value="Peripla_BP_2"/>
    <property type="match status" value="1"/>
</dbReference>
<proteinExistence type="inferred from homology"/>
<reference evidence="4 5" key="1">
    <citation type="submission" date="2015-07" db="EMBL/GenBank/DDBJ databases">
        <title>Genome sequence of Ornatilinea apprima DSM 23815.</title>
        <authorList>
            <person name="Hemp J."/>
            <person name="Ward L.M."/>
            <person name="Pace L.A."/>
            <person name="Fischer W.W."/>
        </authorList>
    </citation>
    <scope>NUCLEOTIDE SEQUENCE [LARGE SCALE GENOMIC DNA]</scope>
    <source>
        <strain evidence="4 5">P3M-1</strain>
    </source>
</reference>
<evidence type="ECO:0000256" key="1">
    <source>
        <dbReference type="ARBA" id="ARBA00008814"/>
    </source>
</evidence>
<dbReference type="Gene3D" id="3.40.50.1980">
    <property type="entry name" value="Nitrogenase molybdenum iron protein domain"/>
    <property type="match status" value="2"/>
</dbReference>
<dbReference type="PANTHER" id="PTHR30535">
    <property type="entry name" value="VITAMIN B12-BINDING PROTEIN"/>
    <property type="match status" value="1"/>
</dbReference>
<name>A0A0P6XY76_9CHLR</name>
<accession>A0A0P6XY76</accession>
<dbReference type="AlphaFoldDB" id="A0A0P6XY76"/>